<accession>A0A9E6RAY4</accession>
<keyword evidence="5 9" id="KW-0812">Transmembrane</keyword>
<proteinExistence type="inferred from homology"/>
<dbReference type="InterPro" id="IPR055348">
    <property type="entry name" value="DctQ"/>
</dbReference>
<evidence type="ECO:0000256" key="4">
    <source>
        <dbReference type="ARBA" id="ARBA00022519"/>
    </source>
</evidence>
<dbReference type="Pfam" id="PF04290">
    <property type="entry name" value="DctQ"/>
    <property type="match status" value="1"/>
</dbReference>
<organism evidence="11 12">
    <name type="scientific">Chenggangzhangella methanolivorans</name>
    <dbReference type="NCBI Taxonomy" id="1437009"/>
    <lineage>
        <taxon>Bacteria</taxon>
        <taxon>Pseudomonadati</taxon>
        <taxon>Pseudomonadota</taxon>
        <taxon>Alphaproteobacteria</taxon>
        <taxon>Hyphomicrobiales</taxon>
        <taxon>Methylopilaceae</taxon>
        <taxon>Chenggangzhangella</taxon>
    </lineage>
</organism>
<keyword evidence="4 9" id="KW-0997">Cell inner membrane</keyword>
<name>A0A9E6RAY4_9HYPH</name>
<sequence>MGALLSVSRVIDAMNTAIGRAAMWLTLAAVLISTGNAIIRYVAPQYSSNAWLEAQWYLFGGTFMLCAAYTLLKNEHIRIDVVASRWTKKTRDWVDVAGHAIVLVPFCLLMIYDLWPFFLNSYLSGEISNNPGGLIVWPAKFLLLAGFVLLLLQAISELIKRLAVIQGLIPDPHEEKHEGDDEPVVA</sequence>
<evidence type="ECO:0000256" key="6">
    <source>
        <dbReference type="ARBA" id="ARBA00022989"/>
    </source>
</evidence>
<evidence type="ECO:0000256" key="2">
    <source>
        <dbReference type="ARBA" id="ARBA00022448"/>
    </source>
</evidence>
<keyword evidence="2 9" id="KW-0813">Transport</keyword>
<protein>
    <recommendedName>
        <fullName evidence="9">TRAP transporter small permease protein</fullName>
    </recommendedName>
</protein>
<evidence type="ECO:0000256" key="5">
    <source>
        <dbReference type="ARBA" id="ARBA00022692"/>
    </source>
</evidence>
<feature type="transmembrane region" description="Helical" evidence="9">
    <location>
        <begin position="93"/>
        <end position="115"/>
    </location>
</feature>
<dbReference type="Proteomes" id="UP000825701">
    <property type="component" value="Chromosome"/>
</dbReference>
<keyword evidence="3" id="KW-1003">Cell membrane</keyword>
<evidence type="ECO:0000313" key="11">
    <source>
        <dbReference type="EMBL" id="QZO00852.1"/>
    </source>
</evidence>
<dbReference type="KEGG" id="cmet:K6K41_04115"/>
<dbReference type="GO" id="GO:0022857">
    <property type="term" value="F:transmembrane transporter activity"/>
    <property type="evidence" value="ECO:0007669"/>
    <property type="project" value="UniProtKB-UniRule"/>
</dbReference>
<comment type="function">
    <text evidence="9">Part of the tripartite ATP-independent periplasmic (TRAP) transport system.</text>
</comment>
<evidence type="ECO:0000259" key="10">
    <source>
        <dbReference type="Pfam" id="PF04290"/>
    </source>
</evidence>
<comment type="similarity">
    <text evidence="8 9">Belongs to the TRAP transporter small permease family.</text>
</comment>
<evidence type="ECO:0000256" key="7">
    <source>
        <dbReference type="ARBA" id="ARBA00023136"/>
    </source>
</evidence>
<dbReference type="EMBL" id="CP081869">
    <property type="protein sequence ID" value="QZO00852.1"/>
    <property type="molecule type" value="Genomic_DNA"/>
</dbReference>
<feature type="transmembrane region" description="Helical" evidence="9">
    <location>
        <begin position="54"/>
        <end position="72"/>
    </location>
</feature>
<dbReference type="AlphaFoldDB" id="A0A9E6RAY4"/>
<feature type="domain" description="Tripartite ATP-independent periplasmic transporters DctQ component" evidence="10">
    <location>
        <begin position="30"/>
        <end position="162"/>
    </location>
</feature>
<keyword evidence="7 9" id="KW-0472">Membrane</keyword>
<reference evidence="11" key="1">
    <citation type="submission" date="2021-08" db="EMBL/GenBank/DDBJ databases">
        <authorList>
            <person name="Zhang H."/>
            <person name="Xu M."/>
            <person name="Yu Z."/>
            <person name="Yang L."/>
            <person name="Cai Y."/>
        </authorList>
    </citation>
    <scope>NUCLEOTIDE SEQUENCE</scope>
    <source>
        <strain evidence="11">CHL1</strain>
    </source>
</reference>
<dbReference type="PANTHER" id="PTHR35011">
    <property type="entry name" value="2,3-DIKETO-L-GULONATE TRAP TRANSPORTER SMALL PERMEASE PROTEIN YIAM"/>
    <property type="match status" value="1"/>
</dbReference>
<dbReference type="InterPro" id="IPR007387">
    <property type="entry name" value="TRAP_DctQ"/>
</dbReference>
<dbReference type="PANTHER" id="PTHR35011:SF4">
    <property type="entry name" value="SLL1102 PROTEIN"/>
    <property type="match status" value="1"/>
</dbReference>
<comment type="subcellular location">
    <subcellularLocation>
        <location evidence="1 9">Cell inner membrane</location>
        <topology evidence="1 9">Multi-pass membrane protein</topology>
    </subcellularLocation>
</comment>
<keyword evidence="6 9" id="KW-1133">Transmembrane helix</keyword>
<evidence type="ECO:0000256" key="9">
    <source>
        <dbReference type="RuleBase" id="RU369079"/>
    </source>
</evidence>
<gene>
    <name evidence="11" type="ORF">K6K41_04115</name>
</gene>
<comment type="subunit">
    <text evidence="9">The complex comprises the extracytoplasmic solute receptor protein and the two transmembrane proteins.</text>
</comment>
<dbReference type="GO" id="GO:0005886">
    <property type="term" value="C:plasma membrane"/>
    <property type="evidence" value="ECO:0007669"/>
    <property type="project" value="UniProtKB-SubCell"/>
</dbReference>
<evidence type="ECO:0000256" key="8">
    <source>
        <dbReference type="ARBA" id="ARBA00038436"/>
    </source>
</evidence>
<evidence type="ECO:0000313" key="12">
    <source>
        <dbReference type="Proteomes" id="UP000825701"/>
    </source>
</evidence>
<evidence type="ECO:0000256" key="3">
    <source>
        <dbReference type="ARBA" id="ARBA00022475"/>
    </source>
</evidence>
<keyword evidence="12" id="KW-1185">Reference proteome</keyword>
<evidence type="ECO:0000256" key="1">
    <source>
        <dbReference type="ARBA" id="ARBA00004429"/>
    </source>
</evidence>
<feature type="transmembrane region" description="Helical" evidence="9">
    <location>
        <begin position="135"/>
        <end position="152"/>
    </location>
</feature>
<feature type="transmembrane region" description="Helical" evidence="9">
    <location>
        <begin position="21"/>
        <end position="42"/>
    </location>
</feature>